<dbReference type="PANTHER" id="PTHR30294:SF29">
    <property type="entry name" value="MULTIDRUG ABC TRANSPORTER PERMEASE YBHS-RELATED"/>
    <property type="match status" value="1"/>
</dbReference>
<keyword evidence="9" id="KW-1185">Reference proteome</keyword>
<comment type="subcellular location">
    <subcellularLocation>
        <location evidence="1">Cell membrane</location>
        <topology evidence="1">Multi-pass membrane protein</topology>
    </subcellularLocation>
</comment>
<evidence type="ECO:0000256" key="3">
    <source>
        <dbReference type="ARBA" id="ARBA00022692"/>
    </source>
</evidence>
<name>A0A1B1N5Z5_9BACL</name>
<feature type="transmembrane region" description="Helical" evidence="6">
    <location>
        <begin position="253"/>
        <end position="273"/>
    </location>
</feature>
<sequence length="431" mass="47126">MNKLGTVIRFSFMSKIRKKSFLITMLVIAILITILANVPFLIDKFMNKDDKPLNIGLVYEPQPAIAEKFRQVSEQLQSPGYTLVDYKGEVKDEQLQQDITSKKLDAYLKFSQDRSGGFPEVTYVSKSGDNPGQGLSASLQSALQTVKMQTIAGGSLSDSQLAELASPVQLNAEKAGSANTAGGDQDGKSSDSAKVANYIYVYVLIILFLMINTTTGSMIASEVTAEKSSRIMEILITSVSPLVQMFGKIIAMFLLGLMQIVFFAVVVVANISMPHNREAIKGLGVDISQISADVFLYGLVFYILGYFLYATLFAAIGSLVSRTEELGQAIMPITLLLMVSFYIGIFSIATPNTMLIKIASFIPFTSPISMLVRVGVGEVATWEIAVSLVILLIATFFFGWLSAKIYRTGVLLYGKRPSLKELGKAMRAYKM</sequence>
<feature type="transmembrane region" description="Helical" evidence="6">
    <location>
        <begin position="384"/>
        <end position="406"/>
    </location>
</feature>
<evidence type="ECO:0000256" key="6">
    <source>
        <dbReference type="SAM" id="Phobius"/>
    </source>
</evidence>
<accession>A0A1B1N5Z5</accession>
<evidence type="ECO:0000259" key="7">
    <source>
        <dbReference type="Pfam" id="PF12698"/>
    </source>
</evidence>
<dbReference type="Proteomes" id="UP000092573">
    <property type="component" value="Chromosome"/>
</dbReference>
<dbReference type="RefSeq" id="WP_068699887.1">
    <property type="nucleotide sequence ID" value="NZ_CP014167.1"/>
</dbReference>
<dbReference type="InterPro" id="IPR013525">
    <property type="entry name" value="ABC2_TM"/>
</dbReference>
<dbReference type="KEGG" id="pyg:AWM70_21540"/>
<evidence type="ECO:0000256" key="1">
    <source>
        <dbReference type="ARBA" id="ARBA00004651"/>
    </source>
</evidence>
<feature type="transmembrane region" description="Helical" evidence="6">
    <location>
        <begin position="199"/>
        <end position="219"/>
    </location>
</feature>
<organism evidence="8 9">
    <name type="scientific">Paenibacillus yonginensis</name>
    <dbReference type="NCBI Taxonomy" id="1462996"/>
    <lineage>
        <taxon>Bacteria</taxon>
        <taxon>Bacillati</taxon>
        <taxon>Bacillota</taxon>
        <taxon>Bacilli</taxon>
        <taxon>Bacillales</taxon>
        <taxon>Paenibacillaceae</taxon>
        <taxon>Paenibacillus</taxon>
    </lineage>
</organism>
<protein>
    <submittedName>
        <fullName evidence="8">ABC transporter permease</fullName>
    </submittedName>
</protein>
<evidence type="ECO:0000313" key="9">
    <source>
        <dbReference type="Proteomes" id="UP000092573"/>
    </source>
</evidence>
<evidence type="ECO:0000256" key="4">
    <source>
        <dbReference type="ARBA" id="ARBA00022989"/>
    </source>
</evidence>
<keyword evidence="2" id="KW-1003">Cell membrane</keyword>
<dbReference type="InterPro" id="IPR051449">
    <property type="entry name" value="ABC-2_transporter_component"/>
</dbReference>
<dbReference type="OrthoDB" id="9768837at2"/>
<reference evidence="8 9" key="1">
    <citation type="submission" date="2016-01" db="EMBL/GenBank/DDBJ databases">
        <title>Complete Genome Sequence of Paenibacillus yonginensis DCY84, a novel Plant Growth-Promoting Bacteria with Elicitation of Induced Systemic Resistance.</title>
        <authorList>
            <person name="Kim Y.J."/>
            <person name="Yang D.C."/>
            <person name="Sukweenadhi J."/>
        </authorList>
    </citation>
    <scope>NUCLEOTIDE SEQUENCE [LARGE SCALE GENOMIC DNA]</scope>
    <source>
        <strain evidence="8 9">DCY84</strain>
    </source>
</reference>
<evidence type="ECO:0000313" key="8">
    <source>
        <dbReference type="EMBL" id="ANS76846.1"/>
    </source>
</evidence>
<dbReference type="AlphaFoldDB" id="A0A1B1N5Z5"/>
<dbReference type="GO" id="GO:0005886">
    <property type="term" value="C:plasma membrane"/>
    <property type="evidence" value="ECO:0007669"/>
    <property type="project" value="UniProtKB-SubCell"/>
</dbReference>
<evidence type="ECO:0000256" key="2">
    <source>
        <dbReference type="ARBA" id="ARBA00022475"/>
    </source>
</evidence>
<feature type="transmembrane region" description="Helical" evidence="6">
    <location>
        <begin position="329"/>
        <end position="348"/>
    </location>
</feature>
<dbReference type="EMBL" id="CP014167">
    <property type="protein sequence ID" value="ANS76846.1"/>
    <property type="molecule type" value="Genomic_DNA"/>
</dbReference>
<gene>
    <name evidence="8" type="ORF">AWM70_21540</name>
</gene>
<dbReference type="STRING" id="1462996.AWM70_21540"/>
<keyword evidence="3 6" id="KW-0812">Transmembrane</keyword>
<dbReference type="PANTHER" id="PTHR30294">
    <property type="entry name" value="MEMBRANE COMPONENT OF ABC TRANSPORTER YHHJ-RELATED"/>
    <property type="match status" value="1"/>
</dbReference>
<keyword evidence="5 6" id="KW-0472">Membrane</keyword>
<dbReference type="Pfam" id="PF12698">
    <property type="entry name" value="ABC2_membrane_3"/>
    <property type="match status" value="1"/>
</dbReference>
<feature type="transmembrane region" description="Helical" evidence="6">
    <location>
        <begin position="355"/>
        <end position="372"/>
    </location>
</feature>
<keyword evidence="4 6" id="KW-1133">Transmembrane helix</keyword>
<feature type="transmembrane region" description="Helical" evidence="6">
    <location>
        <begin position="294"/>
        <end position="317"/>
    </location>
</feature>
<dbReference type="GO" id="GO:0140359">
    <property type="term" value="F:ABC-type transporter activity"/>
    <property type="evidence" value="ECO:0007669"/>
    <property type="project" value="InterPro"/>
</dbReference>
<proteinExistence type="predicted"/>
<feature type="transmembrane region" description="Helical" evidence="6">
    <location>
        <begin position="21"/>
        <end position="42"/>
    </location>
</feature>
<evidence type="ECO:0000256" key="5">
    <source>
        <dbReference type="ARBA" id="ARBA00023136"/>
    </source>
</evidence>
<feature type="domain" description="ABC-2 type transporter transmembrane" evidence="7">
    <location>
        <begin position="19"/>
        <end position="403"/>
    </location>
</feature>